<dbReference type="Proteomes" id="UP000192247">
    <property type="component" value="Unassembled WGS sequence"/>
</dbReference>
<feature type="non-terminal residue" evidence="3">
    <location>
        <position position="1"/>
    </location>
</feature>
<reference evidence="3 4" key="1">
    <citation type="journal article" date="2017" name="Gigascience">
        <title>Draft genome of the honey bee ectoparasitic mite, Tropilaelaps mercedesae, is shaped by the parasitic life history.</title>
        <authorList>
            <person name="Dong X."/>
            <person name="Armstrong S.D."/>
            <person name="Xia D."/>
            <person name="Makepeace B.L."/>
            <person name="Darby A.C."/>
            <person name="Kadowaki T."/>
        </authorList>
    </citation>
    <scope>NUCLEOTIDE SEQUENCE [LARGE SCALE GENOMIC DNA]</scope>
    <source>
        <strain evidence="3">Wuxi-XJTLU</strain>
    </source>
</reference>
<dbReference type="Pfam" id="PF01400">
    <property type="entry name" value="Astacin"/>
    <property type="match status" value="1"/>
</dbReference>
<dbReference type="GO" id="GO:0004222">
    <property type="term" value="F:metalloendopeptidase activity"/>
    <property type="evidence" value="ECO:0007669"/>
    <property type="project" value="InterPro"/>
</dbReference>
<accession>A0A1V9WYQ4</accession>
<dbReference type="InterPro" id="IPR001506">
    <property type="entry name" value="Peptidase_M12A"/>
</dbReference>
<comment type="caution">
    <text evidence="3">The sequence shown here is derived from an EMBL/GenBank/DDBJ whole genome shotgun (WGS) entry which is preliminary data.</text>
</comment>
<dbReference type="AlphaFoldDB" id="A0A1V9WYQ4"/>
<keyword evidence="4" id="KW-1185">Reference proteome</keyword>
<proteinExistence type="predicted"/>
<evidence type="ECO:0000313" key="3">
    <source>
        <dbReference type="EMBL" id="OQR66291.1"/>
    </source>
</evidence>
<dbReference type="InterPro" id="IPR024079">
    <property type="entry name" value="MetalloPept_cat_dom_sf"/>
</dbReference>
<gene>
    <name evidence="3" type="ORF">BIW11_14249</name>
</gene>
<dbReference type="GO" id="GO:0006508">
    <property type="term" value="P:proteolysis"/>
    <property type="evidence" value="ECO:0007669"/>
    <property type="project" value="InterPro"/>
</dbReference>
<sequence length="141" mass="15550">VSASQKAVIQSGIDHWQQNSCLRFDEGASLSRHHIRFRVDKEGCWSLIGLTMGVATIQSVIQGGIVQDLVQGEFLYQDINLQDPGCIHVRVGTSASPRSPSQHYGTSMLVLAHYDLDDDDYLQELPKTASRNSIKTLHASS</sequence>
<organism evidence="3 4">
    <name type="scientific">Tropilaelaps mercedesae</name>
    <dbReference type="NCBI Taxonomy" id="418985"/>
    <lineage>
        <taxon>Eukaryota</taxon>
        <taxon>Metazoa</taxon>
        <taxon>Ecdysozoa</taxon>
        <taxon>Arthropoda</taxon>
        <taxon>Chelicerata</taxon>
        <taxon>Arachnida</taxon>
        <taxon>Acari</taxon>
        <taxon>Parasitiformes</taxon>
        <taxon>Mesostigmata</taxon>
        <taxon>Gamasina</taxon>
        <taxon>Dermanyssoidea</taxon>
        <taxon>Laelapidae</taxon>
        <taxon>Tropilaelaps</taxon>
    </lineage>
</organism>
<name>A0A1V9WYQ4_9ACAR</name>
<dbReference type="EMBL" id="MNPL01033048">
    <property type="protein sequence ID" value="OQR66291.1"/>
    <property type="molecule type" value="Genomic_DNA"/>
</dbReference>
<dbReference type="Gene3D" id="3.40.390.10">
    <property type="entry name" value="Collagenase (Catalytic Domain)"/>
    <property type="match status" value="1"/>
</dbReference>
<dbReference type="InParanoid" id="A0A1V9WYQ4"/>
<feature type="domain" description="Peptidase M12A" evidence="2">
    <location>
        <begin position="3"/>
        <end position="57"/>
    </location>
</feature>
<protein>
    <submittedName>
        <fullName evidence="3">Zinc metalloproteinase nas-34-like</fullName>
    </submittedName>
</protein>
<comment type="cofactor">
    <cofactor evidence="1">
        <name>Zn(2+)</name>
        <dbReference type="ChEBI" id="CHEBI:29105"/>
    </cofactor>
</comment>
<evidence type="ECO:0000259" key="2">
    <source>
        <dbReference type="Pfam" id="PF01400"/>
    </source>
</evidence>
<evidence type="ECO:0000313" key="4">
    <source>
        <dbReference type="Proteomes" id="UP000192247"/>
    </source>
</evidence>
<dbReference type="SUPFAM" id="SSF55486">
    <property type="entry name" value="Metalloproteases ('zincins'), catalytic domain"/>
    <property type="match status" value="1"/>
</dbReference>
<evidence type="ECO:0000256" key="1">
    <source>
        <dbReference type="ARBA" id="ARBA00001947"/>
    </source>
</evidence>